<protein>
    <submittedName>
        <fullName evidence="1">Uncharacterized protein</fullName>
    </submittedName>
</protein>
<name>A0AAV1ZEX9_9ARAC</name>
<organism evidence="1 2">
    <name type="scientific">Larinioides sclopetarius</name>
    <dbReference type="NCBI Taxonomy" id="280406"/>
    <lineage>
        <taxon>Eukaryota</taxon>
        <taxon>Metazoa</taxon>
        <taxon>Ecdysozoa</taxon>
        <taxon>Arthropoda</taxon>
        <taxon>Chelicerata</taxon>
        <taxon>Arachnida</taxon>
        <taxon>Araneae</taxon>
        <taxon>Araneomorphae</taxon>
        <taxon>Entelegynae</taxon>
        <taxon>Araneoidea</taxon>
        <taxon>Araneidae</taxon>
        <taxon>Larinioides</taxon>
    </lineage>
</organism>
<dbReference type="AlphaFoldDB" id="A0AAV1ZEX9"/>
<reference evidence="1 2" key="1">
    <citation type="submission" date="2024-04" db="EMBL/GenBank/DDBJ databases">
        <authorList>
            <person name="Rising A."/>
            <person name="Reimegard J."/>
            <person name="Sonavane S."/>
            <person name="Akerstrom W."/>
            <person name="Nylinder S."/>
            <person name="Hedman E."/>
            <person name="Kallberg Y."/>
        </authorList>
    </citation>
    <scope>NUCLEOTIDE SEQUENCE [LARGE SCALE GENOMIC DNA]</scope>
</reference>
<evidence type="ECO:0000313" key="1">
    <source>
        <dbReference type="EMBL" id="CAL1269606.1"/>
    </source>
</evidence>
<sequence length="215" mass="23936">MVGGIACLPPSSGSVTQWTQSCLFEIPACCSERWKRPFTEDENIRGHVKIDVLGVSTWPYANETVNNVTRISFGDTFPIIQPPFEFNHFNRLQSPDSWNQGCSTAHFVSVPPGGGINLGRRCVSIYLPKLLGIVKCGHLRFLSPSKISSHLISSRSCTRTKRCVASGPSRQVSCRGVPDDRKRSRQSHYVEESEMLCVIVCGMRTRDPVHYPPSL</sequence>
<dbReference type="Proteomes" id="UP001497382">
    <property type="component" value="Unassembled WGS sequence"/>
</dbReference>
<proteinExistence type="predicted"/>
<comment type="caution">
    <text evidence="1">The sequence shown here is derived from an EMBL/GenBank/DDBJ whole genome shotgun (WGS) entry which is preliminary data.</text>
</comment>
<keyword evidence="2" id="KW-1185">Reference proteome</keyword>
<dbReference type="EMBL" id="CAXIEN010000042">
    <property type="protein sequence ID" value="CAL1269606.1"/>
    <property type="molecule type" value="Genomic_DNA"/>
</dbReference>
<accession>A0AAV1ZEX9</accession>
<evidence type="ECO:0000313" key="2">
    <source>
        <dbReference type="Proteomes" id="UP001497382"/>
    </source>
</evidence>
<gene>
    <name evidence="1" type="ORF">LARSCL_LOCUS4838</name>
</gene>